<reference evidence="5" key="1">
    <citation type="journal article" date="2023" name="Commun. Biol.">
        <title>Genome analysis of Parmales, the sister group of diatoms, reveals the evolutionary specialization of diatoms from phago-mixotrophs to photoautotrophs.</title>
        <authorList>
            <person name="Ban H."/>
            <person name="Sato S."/>
            <person name="Yoshikawa S."/>
            <person name="Yamada K."/>
            <person name="Nakamura Y."/>
            <person name="Ichinomiya M."/>
            <person name="Sato N."/>
            <person name="Blanc-Mathieu R."/>
            <person name="Endo H."/>
            <person name="Kuwata A."/>
            <person name="Ogata H."/>
        </authorList>
    </citation>
    <scope>NUCLEOTIDE SEQUENCE [LARGE SCALE GENOMIC DNA]</scope>
    <source>
        <strain evidence="5">NIES 3699</strain>
    </source>
</reference>
<feature type="signal peptide" evidence="2">
    <location>
        <begin position="1"/>
        <end position="18"/>
    </location>
</feature>
<feature type="region of interest" description="Disordered" evidence="1">
    <location>
        <begin position="156"/>
        <end position="196"/>
    </location>
</feature>
<dbReference type="GO" id="GO:0006457">
    <property type="term" value="P:protein folding"/>
    <property type="evidence" value="ECO:0007669"/>
    <property type="project" value="InterPro"/>
</dbReference>
<feature type="domain" description="Trigger factor ribosome-binding bacterial" evidence="3">
    <location>
        <begin position="84"/>
        <end position="151"/>
    </location>
</feature>
<evidence type="ECO:0000313" key="5">
    <source>
        <dbReference type="Proteomes" id="UP001165160"/>
    </source>
</evidence>
<evidence type="ECO:0000256" key="2">
    <source>
        <dbReference type="SAM" id="SignalP"/>
    </source>
</evidence>
<feature type="chain" id="PRO_5040975878" description="Trigger factor ribosome-binding bacterial domain-containing protein" evidence="2">
    <location>
        <begin position="19"/>
        <end position="246"/>
    </location>
</feature>
<evidence type="ECO:0000256" key="1">
    <source>
        <dbReference type="SAM" id="MobiDB-lite"/>
    </source>
</evidence>
<feature type="compositionally biased region" description="Basic residues" evidence="1">
    <location>
        <begin position="164"/>
        <end position="176"/>
    </location>
</feature>
<dbReference type="GO" id="GO:0015031">
    <property type="term" value="P:protein transport"/>
    <property type="evidence" value="ECO:0007669"/>
    <property type="project" value="InterPro"/>
</dbReference>
<dbReference type="InterPro" id="IPR036611">
    <property type="entry name" value="Trigger_fac_ribosome-bd_sf"/>
</dbReference>
<dbReference type="Pfam" id="PF05697">
    <property type="entry name" value="Trigger_N"/>
    <property type="match status" value="1"/>
</dbReference>
<feature type="region of interest" description="Disordered" evidence="1">
    <location>
        <begin position="217"/>
        <end position="246"/>
    </location>
</feature>
<name>A0A9W7CH61_9STRA</name>
<dbReference type="EMBL" id="BRXX01000384">
    <property type="protein sequence ID" value="GMI08598.1"/>
    <property type="molecule type" value="Genomic_DNA"/>
</dbReference>
<keyword evidence="2" id="KW-0732">Signal</keyword>
<sequence length="246" mass="27209">MNSIISLIFFIVLTESFAFIPALQLSRRTTALNDAINDIASGDELGTSDSNSVGALRGCEISRPNADNNPTDYEISIDGVEADLGRFSEQVYKKVMMDAKQQRFQGFRPGTVPPHLQNTYKTFAMDETGRETIMEAMTQNKVQPFERTREEIKFTKVSFIPPPSKKKKKKKSKKKTALPDDEVEDAPPVPSALSFESMDDAVKNGWAPGIPFSFTSTCKGQPAGMDVLSTSARTDAMSKMYPTDRS</sequence>
<keyword evidence="5" id="KW-1185">Reference proteome</keyword>
<dbReference type="AlphaFoldDB" id="A0A9W7CH61"/>
<protein>
    <recommendedName>
        <fullName evidence="3">Trigger factor ribosome-binding bacterial domain-containing protein</fullName>
    </recommendedName>
</protein>
<organism evidence="4 5">
    <name type="scientific">Triparma verrucosa</name>
    <dbReference type="NCBI Taxonomy" id="1606542"/>
    <lineage>
        <taxon>Eukaryota</taxon>
        <taxon>Sar</taxon>
        <taxon>Stramenopiles</taxon>
        <taxon>Ochrophyta</taxon>
        <taxon>Bolidophyceae</taxon>
        <taxon>Parmales</taxon>
        <taxon>Triparmaceae</taxon>
        <taxon>Triparma</taxon>
    </lineage>
</organism>
<evidence type="ECO:0000259" key="3">
    <source>
        <dbReference type="Pfam" id="PF05697"/>
    </source>
</evidence>
<comment type="caution">
    <text evidence="4">The sequence shown here is derived from an EMBL/GenBank/DDBJ whole genome shotgun (WGS) entry which is preliminary data.</text>
</comment>
<dbReference type="SUPFAM" id="SSF102735">
    <property type="entry name" value="Trigger factor ribosome-binding domain"/>
    <property type="match status" value="1"/>
</dbReference>
<dbReference type="Proteomes" id="UP001165160">
    <property type="component" value="Unassembled WGS sequence"/>
</dbReference>
<evidence type="ECO:0000313" key="4">
    <source>
        <dbReference type="EMBL" id="GMI08598.1"/>
    </source>
</evidence>
<dbReference type="InterPro" id="IPR008881">
    <property type="entry name" value="Trigger_fac_ribosome-bd_bac"/>
</dbReference>
<accession>A0A9W7CH61</accession>
<gene>
    <name evidence="4" type="ORF">TrVE_jg11327</name>
</gene>
<proteinExistence type="predicted"/>